<dbReference type="RefSeq" id="XP_033174916.1">
    <property type="nucleotide sequence ID" value="XM_033319025.1"/>
</dbReference>
<feature type="region of interest" description="Disordered" evidence="4">
    <location>
        <begin position="546"/>
        <end position="595"/>
    </location>
</feature>
<dbReference type="Gene3D" id="3.30.497.10">
    <property type="entry name" value="Antithrombin, subunit I, domain 2"/>
    <property type="match status" value="1"/>
</dbReference>
<feature type="compositionally biased region" description="Polar residues" evidence="4">
    <location>
        <begin position="563"/>
        <end position="583"/>
    </location>
</feature>
<dbReference type="Pfam" id="PF00079">
    <property type="entry name" value="Serpin"/>
    <property type="match status" value="1"/>
</dbReference>
<feature type="compositionally biased region" description="Polar residues" evidence="4">
    <location>
        <begin position="739"/>
        <end position="778"/>
    </location>
</feature>
<feature type="domain" description="Serpin" evidence="6">
    <location>
        <begin position="1486"/>
        <end position="1910"/>
    </location>
</feature>
<feature type="region of interest" description="Disordered" evidence="4">
    <location>
        <begin position="739"/>
        <end position="781"/>
    </location>
</feature>
<dbReference type="Gene3D" id="2.30.39.10">
    <property type="entry name" value="Alpha-1-antitrypsin, domain 1"/>
    <property type="match status" value="2"/>
</dbReference>
<dbReference type="PROSITE" id="PS00284">
    <property type="entry name" value="SERPIN"/>
    <property type="match status" value="1"/>
</dbReference>
<feature type="compositionally biased region" description="Basic and acidic residues" evidence="4">
    <location>
        <begin position="251"/>
        <end position="267"/>
    </location>
</feature>
<evidence type="ECO:0000313" key="8">
    <source>
        <dbReference type="RefSeq" id="XP_033174915.1"/>
    </source>
</evidence>
<dbReference type="SUPFAM" id="SSF56574">
    <property type="entry name" value="Serpins"/>
    <property type="match status" value="1"/>
</dbReference>
<dbReference type="InterPro" id="IPR036186">
    <property type="entry name" value="Serpin_sf"/>
</dbReference>
<feature type="region of interest" description="Disordered" evidence="4">
    <location>
        <begin position="499"/>
        <end position="521"/>
    </location>
</feature>
<name>A0A6P8KW94_BOMIM</name>
<keyword evidence="2" id="KW-0722">Serine protease inhibitor</keyword>
<dbReference type="InterPro" id="IPR023796">
    <property type="entry name" value="Serpin_dom"/>
</dbReference>
<feature type="chain" id="PRO_5044653489" evidence="5">
    <location>
        <begin position="25"/>
        <end position="1913"/>
    </location>
</feature>
<evidence type="ECO:0000256" key="1">
    <source>
        <dbReference type="ARBA" id="ARBA00022690"/>
    </source>
</evidence>
<dbReference type="PANTHER" id="PTHR11461">
    <property type="entry name" value="SERINE PROTEASE INHIBITOR, SERPIN"/>
    <property type="match status" value="1"/>
</dbReference>
<dbReference type="OMA" id="HKTNILN"/>
<keyword evidence="7" id="KW-1185">Reference proteome</keyword>
<keyword evidence="5" id="KW-0732">Signal</keyword>
<feature type="compositionally biased region" description="Basic and acidic residues" evidence="4">
    <location>
        <begin position="500"/>
        <end position="510"/>
    </location>
</feature>
<evidence type="ECO:0000256" key="3">
    <source>
        <dbReference type="RuleBase" id="RU000411"/>
    </source>
</evidence>
<dbReference type="GO" id="GO:0005615">
    <property type="term" value="C:extracellular space"/>
    <property type="evidence" value="ECO:0007669"/>
    <property type="project" value="InterPro"/>
</dbReference>
<evidence type="ECO:0000256" key="5">
    <source>
        <dbReference type="SAM" id="SignalP"/>
    </source>
</evidence>
<dbReference type="RefSeq" id="XP_033174915.1">
    <property type="nucleotide sequence ID" value="XM_033319024.1"/>
</dbReference>
<reference evidence="8 9" key="1">
    <citation type="submission" date="2025-04" db="UniProtKB">
        <authorList>
            <consortium name="RefSeq"/>
        </authorList>
    </citation>
    <scope>IDENTIFICATION</scope>
</reference>
<dbReference type="InterPro" id="IPR023795">
    <property type="entry name" value="Serpin_CS"/>
</dbReference>
<comment type="similarity">
    <text evidence="3">Belongs to the serpin family.</text>
</comment>
<evidence type="ECO:0000313" key="7">
    <source>
        <dbReference type="Proteomes" id="UP000515180"/>
    </source>
</evidence>
<dbReference type="InterPro" id="IPR000215">
    <property type="entry name" value="Serpin_fam"/>
</dbReference>
<evidence type="ECO:0000256" key="2">
    <source>
        <dbReference type="ARBA" id="ARBA00022900"/>
    </source>
</evidence>
<dbReference type="InterPro" id="IPR042185">
    <property type="entry name" value="Serpin_sf_2"/>
</dbReference>
<keyword evidence="1" id="KW-0646">Protease inhibitor</keyword>
<gene>
    <name evidence="8 9" type="primary">LOC100740041</name>
</gene>
<dbReference type="GO" id="GO:0004867">
    <property type="term" value="F:serine-type endopeptidase inhibitor activity"/>
    <property type="evidence" value="ECO:0007669"/>
    <property type="project" value="UniProtKB-KW"/>
</dbReference>
<feature type="signal peptide" evidence="5">
    <location>
        <begin position="1"/>
        <end position="24"/>
    </location>
</feature>
<accession>A0A6P8KW94</accession>
<evidence type="ECO:0000313" key="9">
    <source>
        <dbReference type="RefSeq" id="XP_033174916.1"/>
    </source>
</evidence>
<sequence length="1913" mass="209413">MSLESSHATLTTLVLWACLSFSLASERPLAESTTTVLLPMKYFKSRADTYQAISGISKESKDTKNQVVRATGNNRSPGSVAVNFHRLPPSPANLLKPDGFQFYTYNERGDMITRQMTMQEIQALIASGGPDHSNTEIQEPQKAEDILTGGKKVMDVVEKVQSVLKSAMDKPLSTLSGSHPMIPENVNVEWSNILPAILAGDKYGNKVEESHYVEKPTSKPSSSASYVIHKQNDSVSDSFKPDVSETVAQAKPDDTNKYTNERNEQTKKNGTLPTIATKPTTISYTEKLMIPVSVITTEQNVELMAHNRYTTQSSILHKVTGASPLSESTTTYGSNVRDEENLASTSAITKPTTIGVSVSSTIGESIKNGHDNIGLTTSETLETKYNTSHIDETVTDQTDSLVTQTKTKPTTDISSQEYDKVPLKTQTPSMMEANQVQDTKEPFSKLPSQSSLPFTKPPLQFSVSFTKLPPQSFVSSTSTPASTNKYRTTTLVPSTTIHDTVTKPSDRLSEPIEPQKSSPSMELVNSLSNVISQISNDVSPVLSSSFGFQSIPSENEGKRNDSSEITTYPSTTNDNRLENANNTSEERIQESSSEMTMKFDPDHEKISSITISAPIVSTSTTELDKTANVSDISTKSDSIHVSSVQTNATEPTTNINETPVTSSNFLQAIALIENMLHTASPATNRPVIETITLPTDLSENLLPNTVASSLIADSYLSNSKTNETQAVFKETTVSSAEKLNSTETVTSNSELSTSVNEDSTNDTTKKGSTNENEIYRTSTTKDDLFTDQQKIESSLLKNELSTASETTTASVASSILDATVKTTVADGMSTSFANNAFNEQTSTYETTISSNEASTSTNTGTIIANAENITEGASQNNDKTSTTYLEYTTETSSEQDKQTFTYQTVIDELSKNLSESSTVIANLSNAEEHPVESSTDKIVLQSPLKKTEEQTKNDTVHTIVNQQKINISENTTMNQHETDILNNATMNEHKINILNDTAANQHKINFLNNTAVNQHKMNILNNATANQHKTNILNNATASQHKTNILNNATASQHKTNILNNATASQHKTNILNNATASQHKTNILNNATASQHKTNILNNATASQHKTNILNNATASQHKTNILNNATASQHKTNILNNATASQHKTNILNNATASQHKTNILNNATASQHKTNILNNATASQHKTNILNNATASQHKTNILNNATANQHKTNILNNATVNQQEINIANNTIVSQHKMNILNNTDVNELNILNINKMNILTNTPENQHKINILNNTTTTPLSDTKSSIVSSTPGSITTALNSITEESNEIKGSTMNSVDWNRSENKTKIPIEIYSYKSNVSMNNSIGTQLLGAASKLHNNESHINQKMNDSPSSMLQSKTNNTSINQHTWQRISLHQVIPSSTEFITGSTTSTKHFEASTSTMSTMVDASSTKYPSNYQSTPVNKAESTVSLNASKSVGGLDTSTSNASADIVNFSRLCNELAIKFWVAANSGLSTGRSLVLSPFGMTSLLAMIFLGARGSTSDQMNEILGLDNVATFNPHLIFQNVTDTVSLARHQGIANAAFVRELFADKAKVRRLLPFYKEQAQQFYEGLVTEVNFATISDLVRRRTNLLIRKQTGGRIKDFVKSNTVPLRSPLATISANVFQTDCNTSSASTTGRDGELYFAVSAAHRLRKLIPVPATVWRSNVLAGYEPSLDATVSAIGSVDKLVSTIFLVPGQQGHAAPGDTLDRLEQRFIKEAFQDGAWDKLLKVLIPRPSLELQVPKFSHRSIVNATAALKRMGLDQLFSTNADFKGINGIGNRLFLSDVLQMNLFSTCGDENIANGRHHMEIYPASPTLRNSRHIDEQTFRRIRRTVNMEPANYRTVSFKERMRTVERSEEKPRLKLDQPFLYFVRHNPTGLILHIGRFNPRLI</sequence>
<dbReference type="Proteomes" id="UP000515180">
    <property type="component" value="Unplaced"/>
</dbReference>
<dbReference type="SMART" id="SM00093">
    <property type="entry name" value="SERPIN"/>
    <property type="match status" value="1"/>
</dbReference>
<dbReference type="InterPro" id="IPR042178">
    <property type="entry name" value="Serpin_sf_1"/>
</dbReference>
<dbReference type="PANTHER" id="PTHR11461:SF372">
    <property type="entry name" value="ACCESSORY GLAND PROTEIN ACP76A-RELATED"/>
    <property type="match status" value="1"/>
</dbReference>
<proteinExistence type="inferred from homology"/>
<evidence type="ECO:0000256" key="4">
    <source>
        <dbReference type="SAM" id="MobiDB-lite"/>
    </source>
</evidence>
<feature type="region of interest" description="Disordered" evidence="4">
    <location>
        <begin position="232"/>
        <end position="274"/>
    </location>
</feature>
<protein>
    <submittedName>
        <fullName evidence="8 9">Mucin-3A isoform X1</fullName>
    </submittedName>
</protein>
<evidence type="ECO:0000259" key="6">
    <source>
        <dbReference type="SMART" id="SM00093"/>
    </source>
</evidence>
<organism evidence="7 8">
    <name type="scientific">Bombus impatiens</name>
    <name type="common">Bumblebee</name>
    <dbReference type="NCBI Taxonomy" id="132113"/>
    <lineage>
        <taxon>Eukaryota</taxon>
        <taxon>Metazoa</taxon>
        <taxon>Ecdysozoa</taxon>
        <taxon>Arthropoda</taxon>
        <taxon>Hexapoda</taxon>
        <taxon>Insecta</taxon>
        <taxon>Pterygota</taxon>
        <taxon>Neoptera</taxon>
        <taxon>Endopterygota</taxon>
        <taxon>Hymenoptera</taxon>
        <taxon>Apocrita</taxon>
        <taxon>Aculeata</taxon>
        <taxon>Apoidea</taxon>
        <taxon>Anthophila</taxon>
        <taxon>Apidae</taxon>
        <taxon>Bombus</taxon>
        <taxon>Pyrobombus</taxon>
    </lineage>
</organism>
<dbReference type="GeneID" id="100740041"/>
<dbReference type="OrthoDB" id="1063785at2759"/>